<dbReference type="PANTHER" id="PTHR11538:SF26">
    <property type="entry name" value="FERREDOXIN-FOLD ANTICODON-BINDING DOMAIN-CONTAINING PROTEIN 1"/>
    <property type="match status" value="1"/>
</dbReference>
<feature type="compositionally biased region" description="Basic residues" evidence="1">
    <location>
        <begin position="1"/>
        <end position="13"/>
    </location>
</feature>
<feature type="domain" description="25S rRNA (uridine-N(3))-methyltransferase BMT5-like" evidence="2">
    <location>
        <begin position="60"/>
        <end position="219"/>
    </location>
</feature>
<dbReference type="Proteomes" id="UP000290189">
    <property type="component" value="Unassembled WGS sequence"/>
</dbReference>
<dbReference type="OMA" id="RTFGSAC"/>
<dbReference type="STRING" id="37360.A0A0G4IKG0"/>
<proteinExistence type="predicted"/>
<dbReference type="OrthoDB" id="273345at2759"/>
<evidence type="ECO:0000313" key="5">
    <source>
        <dbReference type="Proteomes" id="UP000039324"/>
    </source>
</evidence>
<dbReference type="AlphaFoldDB" id="A0A0G4IKG0"/>
<feature type="region of interest" description="Disordered" evidence="1">
    <location>
        <begin position="1"/>
        <end position="40"/>
    </location>
</feature>
<dbReference type="GO" id="GO:0070042">
    <property type="term" value="F:rRNA (uridine-N3-)-methyltransferase activity"/>
    <property type="evidence" value="ECO:0007669"/>
    <property type="project" value="InterPro"/>
</dbReference>
<geneLocation type="mitochondrion" evidence="4"/>
<keyword evidence="5" id="KW-1185">Reference proteome</keyword>
<accession>A0A0G4IKG0</accession>
<dbReference type="InterPro" id="IPR019446">
    <property type="entry name" value="BMT5-like"/>
</dbReference>
<reference evidence="4 6" key="2">
    <citation type="submission" date="2018-03" db="EMBL/GenBank/DDBJ databases">
        <authorList>
            <person name="Fogelqvist J."/>
        </authorList>
    </citation>
    <scope>NUCLEOTIDE SEQUENCE [LARGE SCALE GENOMIC DNA]</scope>
</reference>
<dbReference type="EMBL" id="OVEO01000014">
    <property type="protein sequence ID" value="SPR00515.1"/>
    <property type="molecule type" value="Genomic_DNA"/>
</dbReference>
<reference evidence="3 5" key="1">
    <citation type="submission" date="2015-02" db="EMBL/GenBank/DDBJ databases">
        <authorList>
            <person name="Chooi Y.-H."/>
        </authorList>
    </citation>
    <scope>NUCLEOTIDE SEQUENCE [LARGE SCALE GENOMIC DNA]</scope>
    <source>
        <strain evidence="3">E3</strain>
    </source>
</reference>
<dbReference type="Proteomes" id="UP000039324">
    <property type="component" value="Unassembled WGS sequence"/>
</dbReference>
<evidence type="ECO:0000313" key="3">
    <source>
        <dbReference type="EMBL" id="CEO95649.1"/>
    </source>
</evidence>
<evidence type="ECO:0000259" key="2">
    <source>
        <dbReference type="Pfam" id="PF10354"/>
    </source>
</evidence>
<protein>
    <recommendedName>
        <fullName evidence="2">25S rRNA (uridine-N(3))-methyltransferase BMT5-like domain-containing protein</fullName>
    </recommendedName>
</protein>
<dbReference type="EMBL" id="CDSF01000024">
    <property type="protein sequence ID" value="CEO95649.1"/>
    <property type="molecule type" value="Genomic_DNA"/>
</dbReference>
<keyword evidence="4" id="KW-0496">Mitochondrion</keyword>
<sequence length="247" mass="26940">MGKRERARRRQQNRKHDTLRKPGPVALPKRVGVGNARKPAKADASSLTVASLVTMPGHVLIVGDGDFSFSRAVASIRGSHVPGDLQCTSLDSASTVTAKYPRAQQHLASLHTHPSCTVRHSVDATNLHGTNFSGRLFSRIVFMFPHTGKQRVHMNRNLISEFLSSCEPVLAQGGLVLVTIKDRPPYSRWNIAELAVGTGLELKAKLPFDADEFPGYAHRTTDPTAKKLVIDSQSANTFVFGRPRTSG</sequence>
<name>A0A0G4IKG0_PLABS</name>
<dbReference type="PANTHER" id="PTHR11538">
    <property type="entry name" value="PHENYLALANYL-TRNA SYNTHETASE"/>
    <property type="match status" value="1"/>
</dbReference>
<evidence type="ECO:0000256" key="1">
    <source>
        <dbReference type="SAM" id="MobiDB-lite"/>
    </source>
</evidence>
<gene>
    <name evidence="3" type="ORF">PBRA_004375</name>
    <name evidence="4" type="ORF">PLBR_LOCUS7730</name>
</gene>
<organism evidence="3 5">
    <name type="scientific">Plasmodiophora brassicae</name>
    <name type="common">Clubroot disease agent</name>
    <dbReference type="NCBI Taxonomy" id="37360"/>
    <lineage>
        <taxon>Eukaryota</taxon>
        <taxon>Sar</taxon>
        <taxon>Rhizaria</taxon>
        <taxon>Endomyxa</taxon>
        <taxon>Phytomyxea</taxon>
        <taxon>Plasmodiophorida</taxon>
        <taxon>Plasmodiophoridae</taxon>
        <taxon>Plasmodiophora</taxon>
    </lineage>
</organism>
<dbReference type="Pfam" id="PF10354">
    <property type="entry name" value="BMT5-like"/>
    <property type="match status" value="1"/>
</dbReference>
<evidence type="ECO:0000313" key="4">
    <source>
        <dbReference type="EMBL" id="SPR00515.1"/>
    </source>
</evidence>
<dbReference type="GO" id="GO:0070475">
    <property type="term" value="P:rRNA base methylation"/>
    <property type="evidence" value="ECO:0007669"/>
    <property type="project" value="InterPro"/>
</dbReference>
<dbReference type="GO" id="GO:0005737">
    <property type="term" value="C:cytoplasm"/>
    <property type="evidence" value="ECO:0007669"/>
    <property type="project" value="TreeGrafter"/>
</dbReference>
<evidence type="ECO:0000313" key="6">
    <source>
        <dbReference type="Proteomes" id="UP000290189"/>
    </source>
</evidence>